<dbReference type="Gene3D" id="2.60.40.420">
    <property type="entry name" value="Cupredoxins - blue copper proteins"/>
    <property type="match status" value="3"/>
</dbReference>
<dbReference type="GO" id="GO:0004322">
    <property type="term" value="F:ferroxidase activity"/>
    <property type="evidence" value="ECO:0007669"/>
    <property type="project" value="TreeGrafter"/>
</dbReference>
<protein>
    <submittedName>
        <fullName evidence="10">Multicopper oxidase</fullName>
    </submittedName>
</protein>
<keyword evidence="4" id="KW-0560">Oxidoreductase</keyword>
<reference evidence="10" key="1">
    <citation type="journal article" date="2020" name="Stud. Mycol.">
        <title>101 Dothideomycetes genomes: a test case for predicting lifestyles and emergence of pathogens.</title>
        <authorList>
            <person name="Haridas S."/>
            <person name="Albert R."/>
            <person name="Binder M."/>
            <person name="Bloem J."/>
            <person name="Labutti K."/>
            <person name="Salamov A."/>
            <person name="Andreopoulos B."/>
            <person name="Baker S."/>
            <person name="Barry K."/>
            <person name="Bills G."/>
            <person name="Bluhm B."/>
            <person name="Cannon C."/>
            <person name="Castanera R."/>
            <person name="Culley D."/>
            <person name="Daum C."/>
            <person name="Ezra D."/>
            <person name="Gonzalez J."/>
            <person name="Henrissat B."/>
            <person name="Kuo A."/>
            <person name="Liang C."/>
            <person name="Lipzen A."/>
            <person name="Lutzoni F."/>
            <person name="Magnuson J."/>
            <person name="Mondo S."/>
            <person name="Nolan M."/>
            <person name="Ohm R."/>
            <person name="Pangilinan J."/>
            <person name="Park H.-J."/>
            <person name="Ramirez L."/>
            <person name="Alfaro M."/>
            <person name="Sun H."/>
            <person name="Tritt A."/>
            <person name="Yoshinaga Y."/>
            <person name="Zwiers L.-H."/>
            <person name="Turgeon B."/>
            <person name="Goodwin S."/>
            <person name="Spatafora J."/>
            <person name="Crous P."/>
            <person name="Grigoriev I."/>
        </authorList>
    </citation>
    <scope>NUCLEOTIDE SEQUENCE</scope>
    <source>
        <strain evidence="10">CBS 121167</strain>
    </source>
</reference>
<dbReference type="Pfam" id="PF07732">
    <property type="entry name" value="Cu-oxidase_3"/>
    <property type="match status" value="1"/>
</dbReference>
<dbReference type="GO" id="GO:0033215">
    <property type="term" value="P:reductive iron assimilation"/>
    <property type="evidence" value="ECO:0007669"/>
    <property type="project" value="TreeGrafter"/>
</dbReference>
<evidence type="ECO:0000313" key="11">
    <source>
        <dbReference type="Proteomes" id="UP000799438"/>
    </source>
</evidence>
<evidence type="ECO:0000256" key="6">
    <source>
        <dbReference type="SAM" id="SignalP"/>
    </source>
</evidence>
<feature type="chain" id="PRO_5025332622" evidence="6">
    <location>
        <begin position="17"/>
        <end position="530"/>
    </location>
</feature>
<keyword evidence="3 6" id="KW-0732">Signal</keyword>
<keyword evidence="11" id="KW-1185">Reference proteome</keyword>
<evidence type="ECO:0000256" key="4">
    <source>
        <dbReference type="ARBA" id="ARBA00023002"/>
    </source>
</evidence>
<dbReference type="PANTHER" id="PTHR11709:SF361">
    <property type="entry name" value="IRON TRANSPORT MULTICOPPER OXIDASE FET3"/>
    <property type="match status" value="1"/>
</dbReference>
<evidence type="ECO:0000256" key="5">
    <source>
        <dbReference type="ARBA" id="ARBA00023008"/>
    </source>
</evidence>
<dbReference type="Pfam" id="PF07731">
    <property type="entry name" value="Cu-oxidase_2"/>
    <property type="match status" value="1"/>
</dbReference>
<feature type="signal peptide" evidence="6">
    <location>
        <begin position="1"/>
        <end position="16"/>
    </location>
</feature>
<dbReference type="GeneID" id="54302719"/>
<gene>
    <name evidence="10" type="ORF">K452DRAFT_335200</name>
</gene>
<accession>A0A6A6B7J0</accession>
<dbReference type="RefSeq" id="XP_033395845.1">
    <property type="nucleotide sequence ID" value="XM_033545220.1"/>
</dbReference>
<dbReference type="AlphaFoldDB" id="A0A6A6B7J0"/>
<evidence type="ECO:0000256" key="2">
    <source>
        <dbReference type="ARBA" id="ARBA00022723"/>
    </source>
</evidence>
<evidence type="ECO:0000259" key="8">
    <source>
        <dbReference type="Pfam" id="PF07731"/>
    </source>
</evidence>
<dbReference type="InterPro" id="IPR045087">
    <property type="entry name" value="Cu-oxidase_fam"/>
</dbReference>
<evidence type="ECO:0000256" key="3">
    <source>
        <dbReference type="ARBA" id="ARBA00022729"/>
    </source>
</evidence>
<dbReference type="PANTHER" id="PTHR11709">
    <property type="entry name" value="MULTI-COPPER OXIDASE"/>
    <property type="match status" value="1"/>
</dbReference>
<evidence type="ECO:0000256" key="1">
    <source>
        <dbReference type="ARBA" id="ARBA00010609"/>
    </source>
</evidence>
<dbReference type="PROSITE" id="PS00079">
    <property type="entry name" value="MULTICOPPER_OXIDASE1"/>
    <property type="match status" value="1"/>
</dbReference>
<dbReference type="CDD" id="cd13851">
    <property type="entry name" value="CuRO_1_Fet3p"/>
    <property type="match status" value="1"/>
</dbReference>
<dbReference type="GO" id="GO:0005507">
    <property type="term" value="F:copper ion binding"/>
    <property type="evidence" value="ECO:0007669"/>
    <property type="project" value="InterPro"/>
</dbReference>
<dbReference type="InterPro" id="IPR002355">
    <property type="entry name" value="Cu_oxidase_Cu_BS"/>
</dbReference>
<organism evidence="10 11">
    <name type="scientific">Aplosporella prunicola CBS 121167</name>
    <dbReference type="NCBI Taxonomy" id="1176127"/>
    <lineage>
        <taxon>Eukaryota</taxon>
        <taxon>Fungi</taxon>
        <taxon>Dikarya</taxon>
        <taxon>Ascomycota</taxon>
        <taxon>Pezizomycotina</taxon>
        <taxon>Dothideomycetes</taxon>
        <taxon>Dothideomycetes incertae sedis</taxon>
        <taxon>Botryosphaeriales</taxon>
        <taxon>Aplosporellaceae</taxon>
        <taxon>Aplosporella</taxon>
    </lineage>
</organism>
<dbReference type="Pfam" id="PF00394">
    <property type="entry name" value="Cu-oxidase"/>
    <property type="match status" value="1"/>
</dbReference>
<dbReference type="InterPro" id="IPR044130">
    <property type="entry name" value="CuRO_2_Fet3-like"/>
</dbReference>
<dbReference type="PROSITE" id="PS00080">
    <property type="entry name" value="MULTICOPPER_OXIDASE2"/>
    <property type="match status" value="1"/>
</dbReference>
<keyword evidence="5" id="KW-0186">Copper</keyword>
<dbReference type="InterPro" id="IPR001117">
    <property type="entry name" value="Cu-oxidase_2nd"/>
</dbReference>
<feature type="domain" description="Plastocyanin-like" evidence="8">
    <location>
        <begin position="352"/>
        <end position="481"/>
    </location>
</feature>
<feature type="domain" description="Plastocyanin-like" evidence="7">
    <location>
        <begin position="152"/>
        <end position="289"/>
    </location>
</feature>
<dbReference type="Proteomes" id="UP000799438">
    <property type="component" value="Unassembled WGS sequence"/>
</dbReference>
<proteinExistence type="inferred from homology"/>
<feature type="domain" description="Plastocyanin-like" evidence="9">
    <location>
        <begin position="25"/>
        <end position="140"/>
    </location>
</feature>
<dbReference type="CDD" id="cd13877">
    <property type="entry name" value="CuRO_2_Fet3p_like"/>
    <property type="match status" value="1"/>
</dbReference>
<dbReference type="EMBL" id="ML995490">
    <property type="protein sequence ID" value="KAF2140132.1"/>
    <property type="molecule type" value="Genomic_DNA"/>
</dbReference>
<dbReference type="OrthoDB" id="2121828at2759"/>
<dbReference type="GO" id="GO:0010106">
    <property type="term" value="P:cellular response to iron ion starvation"/>
    <property type="evidence" value="ECO:0007669"/>
    <property type="project" value="TreeGrafter"/>
</dbReference>
<dbReference type="InterPro" id="IPR011706">
    <property type="entry name" value="Cu-oxidase_C"/>
</dbReference>
<dbReference type="SUPFAM" id="SSF49503">
    <property type="entry name" value="Cupredoxins"/>
    <property type="match status" value="3"/>
</dbReference>
<dbReference type="GO" id="GO:0033573">
    <property type="term" value="C:high-affinity iron permease complex"/>
    <property type="evidence" value="ECO:0007669"/>
    <property type="project" value="TreeGrafter"/>
</dbReference>
<keyword evidence="2" id="KW-0479">Metal-binding</keyword>
<evidence type="ECO:0000259" key="9">
    <source>
        <dbReference type="Pfam" id="PF07732"/>
    </source>
</evidence>
<comment type="similarity">
    <text evidence="1">Belongs to the multicopper oxidase family.</text>
</comment>
<dbReference type="InterPro" id="IPR033138">
    <property type="entry name" value="Cu_oxidase_CS"/>
</dbReference>
<sequence length="530" mass="57999">MFWLPLFLGLSGPALAKTVSLDWEIGWVTAAPDGYTRPVIGINGEWPPPVLEADVGDTITVNVKNALGNETTGIHWHGMWMRGQNEQDGANGVTQCSIPPGDSLTYSFTAYPAGTFWYHSHEKGQYPDGIRAPMIIHDTESNSTDGGFDCEEEHILTVSDWYHEEMPILASQYLDPSNVDGIMPNPDTSLLNDGQPAEYSIRPGQQLLFRIINLSALANYFIEFEGHDMTVVEVDSVPVNPQTLQTLTITPGQRYNIVITGLANASRNYAFTTKMDVLGYENHGILRYSDAWADPAPHSIDTYNRGEEQQFIPADGEPLLGPVAQTITLDVNNVYIANVGHRITLGSEPYIGPPVPSLYTALTTGAAAADPALYGQVNAFVLQAGDVVEVIVNSRDGDGAHGHPMHLHGHVFQVLMTEDTAYNGSKAFATVPMKRDTVNTVPGGSLVIRFRADNPGVWLFHCHLEWHLLAGMSATFIEAPDKIQQTISVPQAHRDLCKRQNKPTEGNCAGCTRNTTDTACCRVYERDPKG</sequence>
<dbReference type="InterPro" id="IPR008972">
    <property type="entry name" value="Cupredoxin"/>
</dbReference>
<evidence type="ECO:0000259" key="7">
    <source>
        <dbReference type="Pfam" id="PF00394"/>
    </source>
</evidence>
<evidence type="ECO:0000313" key="10">
    <source>
        <dbReference type="EMBL" id="KAF2140132.1"/>
    </source>
</evidence>
<dbReference type="InterPro" id="IPR011707">
    <property type="entry name" value="Cu-oxidase-like_N"/>
</dbReference>
<name>A0A6A6B7J0_9PEZI</name>